<name>A0A6I6JQ77_9BACT</name>
<proteinExistence type="predicted"/>
<dbReference type="EMBL" id="CP046401">
    <property type="protein sequence ID" value="QGY43299.1"/>
    <property type="molecule type" value="Genomic_DNA"/>
</dbReference>
<evidence type="ECO:0000256" key="1">
    <source>
        <dbReference type="SAM" id="Phobius"/>
    </source>
</evidence>
<evidence type="ECO:0000313" key="2">
    <source>
        <dbReference type="EMBL" id="QGY43299.1"/>
    </source>
</evidence>
<keyword evidence="1" id="KW-0812">Transmembrane</keyword>
<keyword evidence="1" id="KW-1133">Transmembrane helix</keyword>
<protein>
    <submittedName>
        <fullName evidence="2">Uncharacterized protein</fullName>
    </submittedName>
</protein>
<keyword evidence="1" id="KW-0472">Membrane</keyword>
<keyword evidence="3" id="KW-1185">Reference proteome</keyword>
<sequence>MGYNGLGMQRWISTMKPRKFLSKRSKPDGGGMEHLSNQEIEAYFHLKKNKLDKLLKKKYSLQYKEKLKRQISDEHRRNTIFTLLSIIISFGILLLLFFYFGAKMQVF</sequence>
<dbReference type="RefSeq" id="WP_158864291.1">
    <property type="nucleotide sequence ID" value="NZ_CP046401.1"/>
</dbReference>
<evidence type="ECO:0000313" key="3">
    <source>
        <dbReference type="Proteomes" id="UP000428260"/>
    </source>
</evidence>
<gene>
    <name evidence="2" type="ORF">GM418_06385</name>
</gene>
<feature type="transmembrane region" description="Helical" evidence="1">
    <location>
        <begin position="79"/>
        <end position="102"/>
    </location>
</feature>
<reference evidence="2 3" key="1">
    <citation type="submission" date="2019-11" db="EMBL/GenBank/DDBJ databases">
        <authorList>
            <person name="Zheng R.K."/>
            <person name="Sun C.M."/>
        </authorList>
    </citation>
    <scope>NUCLEOTIDE SEQUENCE [LARGE SCALE GENOMIC DNA]</scope>
    <source>
        <strain evidence="2 3">WC007</strain>
    </source>
</reference>
<accession>A0A6I6JQ77</accession>
<dbReference type="AlphaFoldDB" id="A0A6I6JQ77"/>
<dbReference type="Proteomes" id="UP000428260">
    <property type="component" value="Chromosome"/>
</dbReference>
<dbReference type="KEGG" id="mcos:GM418_06385"/>
<organism evidence="2 3">
    <name type="scientific">Maribellus comscasis</name>
    <dbReference type="NCBI Taxonomy" id="2681766"/>
    <lineage>
        <taxon>Bacteria</taxon>
        <taxon>Pseudomonadati</taxon>
        <taxon>Bacteroidota</taxon>
        <taxon>Bacteroidia</taxon>
        <taxon>Marinilabiliales</taxon>
        <taxon>Prolixibacteraceae</taxon>
        <taxon>Maribellus</taxon>
    </lineage>
</organism>